<dbReference type="STRING" id="10020.ENSDORP00000021325"/>
<dbReference type="FunFam" id="3.40.190.10:FF:000095">
    <property type="entry name" value="Lactotransferrin"/>
    <property type="match status" value="1"/>
</dbReference>
<keyword evidence="3" id="KW-0677">Repeat</keyword>
<evidence type="ECO:0000313" key="7">
    <source>
        <dbReference type="RefSeq" id="XP_012885672.1"/>
    </source>
</evidence>
<keyword evidence="6" id="KW-1185">Reference proteome</keyword>
<dbReference type="Gene3D" id="3.40.190.10">
    <property type="entry name" value="Periplasmic binding protein-like II"/>
    <property type="match status" value="3"/>
</dbReference>
<organism evidence="6 7">
    <name type="scientific">Dipodomys ordii</name>
    <name type="common">Ord's kangaroo rat</name>
    <dbReference type="NCBI Taxonomy" id="10020"/>
    <lineage>
        <taxon>Eukaryota</taxon>
        <taxon>Metazoa</taxon>
        <taxon>Chordata</taxon>
        <taxon>Craniata</taxon>
        <taxon>Vertebrata</taxon>
        <taxon>Euteleostomi</taxon>
        <taxon>Mammalia</taxon>
        <taxon>Eutheria</taxon>
        <taxon>Euarchontoglires</taxon>
        <taxon>Glires</taxon>
        <taxon>Rodentia</taxon>
        <taxon>Castorimorpha</taxon>
        <taxon>Heteromyidae</taxon>
        <taxon>Dipodomyinae</taxon>
        <taxon>Dipodomys</taxon>
    </lineage>
</organism>
<dbReference type="GeneID" id="105996204"/>
<protein>
    <submittedName>
        <fullName evidence="7">Lactotransferrin</fullName>
    </submittedName>
</protein>
<dbReference type="PANTHER" id="PTHR11485:SF55">
    <property type="entry name" value="LACTOTRANSFERRIN"/>
    <property type="match status" value="1"/>
</dbReference>
<dbReference type="GO" id="GO:0006826">
    <property type="term" value="P:iron ion transport"/>
    <property type="evidence" value="ECO:0007669"/>
    <property type="project" value="TreeGrafter"/>
</dbReference>
<evidence type="ECO:0000256" key="4">
    <source>
        <dbReference type="SAM" id="SignalP"/>
    </source>
</evidence>
<keyword evidence="4" id="KW-0732">Signal</keyword>
<dbReference type="InterPro" id="IPR001156">
    <property type="entry name" value="Transferrin-like_dom"/>
</dbReference>
<dbReference type="PANTHER" id="PTHR11485">
    <property type="entry name" value="TRANSFERRIN"/>
    <property type="match status" value="1"/>
</dbReference>
<dbReference type="PROSITE" id="PS00206">
    <property type="entry name" value="TRANSFERRIN_LIKE_2"/>
    <property type="match status" value="1"/>
</dbReference>
<sequence>MRLLLLDLLFLGALGLCLAAPRENVRWCTISQPEATKCSKWQKNMEKIGGPPISCVRKKSTRQCMDAIVAKKADAMTLDVSLMLDAGLDSYKLRPIAAEVYGTEAQPQTHVYAVAVVKSSSSLQLNQLRGARSCHSGLGEAAGWTIPLGLLRLSLNWKGPPEPLEAAVAKFFSSSCVPGADRTRFPNLCHLCVGTRTKKCAFSSQEPYFGNRGAFNPALCERFGKQSSEFKLFGSPGGQKNLLFKDFTIGFLRVPPKIDAKLYLGSRHITAFQNLKESEFFSQSCAPGSEPTSSLCALCVGDEMGQHKCAANSSERYFGYTGALRCLVEKSGDVAFVKDSTIFQNAEGKNTEAWARDLKLEDYELLCLDGSRKPVTEARSCHLAMAPNHAVVSRSEKANVVEQVLLEQQILFGRTGQKCPGEFCLFQSDTKNLLFNDNTECLARLQGKTTYVKFLGQQYVTATTTLTQCSTSPLLDACAFLEK</sequence>
<gene>
    <name evidence="7" type="primary">Ltf</name>
</gene>
<feature type="chain" id="PRO_5010360028" evidence="4">
    <location>
        <begin position="20"/>
        <end position="483"/>
    </location>
</feature>
<dbReference type="GO" id="GO:0019731">
    <property type="term" value="P:antibacterial humoral response"/>
    <property type="evidence" value="ECO:0007669"/>
    <property type="project" value="TreeGrafter"/>
</dbReference>
<keyword evidence="2" id="KW-0964">Secreted</keyword>
<feature type="signal peptide" evidence="4">
    <location>
        <begin position="1"/>
        <end position="19"/>
    </location>
</feature>
<dbReference type="PROSITE" id="PS00207">
    <property type="entry name" value="TRANSFERRIN_LIKE_3"/>
    <property type="match status" value="1"/>
</dbReference>
<evidence type="ECO:0000259" key="5">
    <source>
        <dbReference type="PROSITE" id="PS51408"/>
    </source>
</evidence>
<dbReference type="SUPFAM" id="SSF53850">
    <property type="entry name" value="Periplasmic binding protein-like II"/>
    <property type="match status" value="2"/>
</dbReference>
<reference evidence="7" key="1">
    <citation type="submission" date="2025-08" db="UniProtKB">
        <authorList>
            <consortium name="RefSeq"/>
        </authorList>
    </citation>
    <scope>IDENTIFICATION</scope>
    <source>
        <tissue evidence="7">Kidney</tissue>
    </source>
</reference>
<dbReference type="Pfam" id="PF00405">
    <property type="entry name" value="Transferrin"/>
    <property type="match status" value="3"/>
</dbReference>
<dbReference type="Proteomes" id="UP000081671">
    <property type="component" value="Unplaced"/>
</dbReference>
<dbReference type="PROSITE" id="PS00205">
    <property type="entry name" value="TRANSFERRIN_LIKE_1"/>
    <property type="match status" value="1"/>
</dbReference>
<evidence type="ECO:0000313" key="6">
    <source>
        <dbReference type="Proteomes" id="UP000081671"/>
    </source>
</evidence>
<name>A0A1S3GCC9_DIPOR</name>
<feature type="domain" description="Transferrin-like" evidence="5">
    <location>
        <begin position="25"/>
        <end position="468"/>
    </location>
</feature>
<dbReference type="SMART" id="SM00094">
    <property type="entry name" value="TR_FER"/>
    <property type="match status" value="1"/>
</dbReference>
<dbReference type="RefSeq" id="XP_012885672.1">
    <property type="nucleotide sequence ID" value="XM_013030218.1"/>
</dbReference>
<dbReference type="GO" id="GO:0005886">
    <property type="term" value="C:plasma membrane"/>
    <property type="evidence" value="ECO:0007669"/>
    <property type="project" value="TreeGrafter"/>
</dbReference>
<dbReference type="CTD" id="4057"/>
<proteinExistence type="predicted"/>
<dbReference type="InParanoid" id="A0A1S3GCC9"/>
<dbReference type="PRINTS" id="PR00422">
    <property type="entry name" value="TRANSFERRIN"/>
</dbReference>
<dbReference type="AlphaFoldDB" id="A0A1S3GCC9"/>
<dbReference type="GO" id="GO:0005769">
    <property type="term" value="C:early endosome"/>
    <property type="evidence" value="ECO:0007669"/>
    <property type="project" value="TreeGrafter"/>
</dbReference>
<dbReference type="GO" id="GO:0055037">
    <property type="term" value="C:recycling endosome"/>
    <property type="evidence" value="ECO:0007669"/>
    <property type="project" value="TreeGrafter"/>
</dbReference>
<dbReference type="KEGG" id="dord:105996204"/>
<evidence type="ECO:0000256" key="3">
    <source>
        <dbReference type="ARBA" id="ARBA00022737"/>
    </source>
</evidence>
<evidence type="ECO:0000256" key="2">
    <source>
        <dbReference type="ARBA" id="ARBA00022525"/>
    </source>
</evidence>
<accession>A0A1S3GCC9</accession>
<comment type="subcellular location">
    <subcellularLocation>
        <location evidence="1">Secreted</location>
    </subcellularLocation>
</comment>
<dbReference type="PROSITE" id="PS51408">
    <property type="entry name" value="TRANSFERRIN_LIKE_4"/>
    <property type="match status" value="1"/>
</dbReference>
<dbReference type="InterPro" id="IPR018195">
    <property type="entry name" value="Transferrin_Fe_BS"/>
</dbReference>
<evidence type="ECO:0000256" key="1">
    <source>
        <dbReference type="ARBA" id="ARBA00004613"/>
    </source>
</evidence>
<dbReference type="OrthoDB" id="5914301at2759"/>
<dbReference type="GO" id="GO:0005615">
    <property type="term" value="C:extracellular space"/>
    <property type="evidence" value="ECO:0007669"/>
    <property type="project" value="TreeGrafter"/>
</dbReference>